<sequence>MRADSLSCLSCALRCFPRGGCIALLSLILVVIGGCKTEQDAEDPYILGTPPDEAYLGVEYAYNFGAFDSDDILDYSLTNAPSWLALEDTSNKARQGVIMRGVPGLTGGSRGRDDLGTTENITLVGNDGRAAGTQPFDIEVRENVLSLAIDDFTEGEAFEAPEERDNRCEAPEIGEIGRQTYEVNEYDDDGAVVKTVQRTSATYPVLVRVLLDQPSVTRVSVAFELDSSFNPQRCDEDIDPPHQRCENGAANDNEAIIGKDIVGLGTQSEPTLPVPSYLQYQPDDDGFLSKGVITLEPGITECYIRLEVIEDTEAEPLETLNIRLTEVRSGLAGLGSSNSGVRELLRIADNEPTVRLETEAGGTRDALNVGDVREYVALISGERAGAYSVKFGEDDDSDVILGEDFLVEVRDGDGEWVEGDLLTFAEGVEEMRFRIRIPDDYTNGQLENDRFLLLGLDERYQSGRENFAASADADKLRVNINELTSPIEVGNSAAFVPTDTAFGHNGRLFIAGYRIDDGDRPWVRIVTQKGEVTEQPLSEAAIAQGGEPVIGFVERNFKEGDDDVTRYEFVVSFGSEQTPDGAPGGNGVDVHTLLYFFDTAQDPDSYVPVWSIVTGTSGDDFPRWTGIDEDGGYVVNAGETDGQWTNENAAGGVDSFLQRIDTTVDGNSVVPVVAWTRQAGSAGHDESVVGGSTSTSSPLLIGDSSGAVSGQPQLGGKDAFFYIASSADSTINVRQRGTAGNEDLSDGIYGTNNVWLVGQSTGNYSVESGDGNRSLKRRQINSQAGFALSYTALGDVTRAFTFNDLDDASTESLRAVRTYDRDILVAGSTNGNFSESEGNSQTHPILARISLEENSDDDTDSSREWRTQLPLVGAEGEIERLENYRDDEIAALVKIVSGASETWEVRLFTGEGLPLH</sequence>
<dbReference type="GeneID" id="77256280"/>
<dbReference type="InterPro" id="IPR038081">
    <property type="entry name" value="CalX-like_sf"/>
</dbReference>
<proteinExistence type="predicted"/>
<dbReference type="PROSITE" id="PS51257">
    <property type="entry name" value="PROKAR_LIPOPROTEIN"/>
    <property type="match status" value="1"/>
</dbReference>
<reference evidence="1 2" key="1">
    <citation type="submission" date="2017-04" db="EMBL/GenBank/DDBJ databases">
        <title>Genome Sequence of Marinobacter salarius strain SMR5 Isolated from a culture of the Diatom Skeletonema marinoi.</title>
        <authorList>
            <person name="Topel M."/>
            <person name="Pinder M.I.M."/>
            <person name="Johansson O.N."/>
            <person name="Kourtchenko O."/>
            <person name="Godhe A."/>
            <person name="Clarke A.K."/>
        </authorList>
    </citation>
    <scope>NUCLEOTIDE SEQUENCE [LARGE SCALE GENOMIC DNA]</scope>
    <source>
        <strain evidence="1 2">SMR5</strain>
    </source>
</reference>
<dbReference type="AlphaFoldDB" id="A0A1W6KAE6"/>
<gene>
    <name evidence="1" type="ORF">MARSALSMR5_02336</name>
</gene>
<name>A0A1W6KAE6_9GAMM</name>
<protein>
    <submittedName>
        <fullName evidence="1">Uncharacterized protein</fullName>
    </submittedName>
</protein>
<dbReference type="SUPFAM" id="SSF141072">
    <property type="entry name" value="CalX-like"/>
    <property type="match status" value="1"/>
</dbReference>
<dbReference type="STRING" id="1420917.AU15_07165"/>
<dbReference type="Gene3D" id="2.60.40.2030">
    <property type="match status" value="1"/>
</dbReference>
<organism evidence="1 2">
    <name type="scientific">Marinobacter salarius</name>
    <dbReference type="NCBI Taxonomy" id="1420917"/>
    <lineage>
        <taxon>Bacteria</taxon>
        <taxon>Pseudomonadati</taxon>
        <taxon>Pseudomonadota</taxon>
        <taxon>Gammaproteobacteria</taxon>
        <taxon>Pseudomonadales</taxon>
        <taxon>Marinobacteraceae</taxon>
        <taxon>Marinobacter</taxon>
    </lineage>
</organism>
<dbReference type="Proteomes" id="UP000193100">
    <property type="component" value="Chromosome"/>
</dbReference>
<evidence type="ECO:0000313" key="1">
    <source>
        <dbReference type="EMBL" id="ARM84406.1"/>
    </source>
</evidence>
<dbReference type="EMBL" id="CP020931">
    <property type="protein sequence ID" value="ARM84406.1"/>
    <property type="molecule type" value="Genomic_DNA"/>
</dbReference>
<accession>A0A1W6KAE6</accession>
<dbReference type="RefSeq" id="WP_085680818.1">
    <property type="nucleotide sequence ID" value="NZ_CP020931.1"/>
</dbReference>
<evidence type="ECO:0000313" key="2">
    <source>
        <dbReference type="Proteomes" id="UP000193100"/>
    </source>
</evidence>